<dbReference type="PROSITE" id="PS50011">
    <property type="entry name" value="PROTEIN_KINASE_DOM"/>
    <property type="match status" value="1"/>
</dbReference>
<dbReference type="HOGENOM" id="CLU_035264_4_0_1"/>
<evidence type="ECO:0000313" key="2">
    <source>
        <dbReference type="EMBL" id="EUN23462.1"/>
    </source>
</evidence>
<sequence length="158" mass="18156">MFFKPRQEMREIEFERELCILSRIYEAGLTTKLRVPKLEGLVISADEEIVGLLMTMITSSALGTHVQSPGLQEMTHLHQKWEQQLAATIQELHLHGIVWGDVHPMNVVIDEAMDAWAVDFGGTNNAEFIDAENRETVEGDWQGMRKIFQEWLPNPQRL</sequence>
<dbReference type="SUPFAM" id="SSF56112">
    <property type="entry name" value="Protein kinase-like (PK-like)"/>
    <property type="match status" value="1"/>
</dbReference>
<dbReference type="InterPro" id="IPR000719">
    <property type="entry name" value="Prot_kinase_dom"/>
</dbReference>
<name>W7EGU5_BIPV3</name>
<organism evidence="2 3">
    <name type="scientific">Bipolaris victoriae (strain FI3)</name>
    <name type="common">Victoria blight of oats agent</name>
    <name type="synonym">Cochliobolus victoriae</name>
    <dbReference type="NCBI Taxonomy" id="930091"/>
    <lineage>
        <taxon>Eukaryota</taxon>
        <taxon>Fungi</taxon>
        <taxon>Dikarya</taxon>
        <taxon>Ascomycota</taxon>
        <taxon>Pezizomycotina</taxon>
        <taxon>Dothideomycetes</taxon>
        <taxon>Pleosporomycetidae</taxon>
        <taxon>Pleosporales</taxon>
        <taxon>Pleosporineae</taxon>
        <taxon>Pleosporaceae</taxon>
        <taxon>Bipolaris</taxon>
    </lineage>
</organism>
<dbReference type="RefSeq" id="XP_014553048.1">
    <property type="nucleotide sequence ID" value="XM_014697562.1"/>
</dbReference>
<protein>
    <recommendedName>
        <fullName evidence="1">Protein kinase domain-containing protein</fullName>
    </recommendedName>
</protein>
<dbReference type="EMBL" id="KI968786">
    <property type="protein sequence ID" value="EUN23462.1"/>
    <property type="molecule type" value="Genomic_DNA"/>
</dbReference>
<reference evidence="2 3" key="1">
    <citation type="journal article" date="2013" name="PLoS Genet.">
        <title>Comparative genome structure, secondary metabolite, and effector coding capacity across Cochliobolus pathogens.</title>
        <authorList>
            <person name="Condon B.J."/>
            <person name="Leng Y."/>
            <person name="Wu D."/>
            <person name="Bushley K.E."/>
            <person name="Ohm R.A."/>
            <person name="Otillar R."/>
            <person name="Martin J."/>
            <person name="Schackwitz W."/>
            <person name="Grimwood J."/>
            <person name="MohdZainudin N."/>
            <person name="Xue C."/>
            <person name="Wang R."/>
            <person name="Manning V.A."/>
            <person name="Dhillon B."/>
            <person name="Tu Z.J."/>
            <person name="Steffenson B.J."/>
            <person name="Salamov A."/>
            <person name="Sun H."/>
            <person name="Lowry S."/>
            <person name="LaButti K."/>
            <person name="Han J."/>
            <person name="Copeland A."/>
            <person name="Lindquist E."/>
            <person name="Barry K."/>
            <person name="Schmutz J."/>
            <person name="Baker S.E."/>
            <person name="Ciuffetti L.M."/>
            <person name="Grigoriev I.V."/>
            <person name="Zhong S."/>
            <person name="Turgeon B.G."/>
        </authorList>
    </citation>
    <scope>NUCLEOTIDE SEQUENCE [LARGE SCALE GENOMIC DNA]</scope>
    <source>
        <strain evidence="2 3">FI3</strain>
    </source>
</reference>
<keyword evidence="3" id="KW-1185">Reference proteome</keyword>
<dbReference type="GeneID" id="26254367"/>
<evidence type="ECO:0000259" key="1">
    <source>
        <dbReference type="PROSITE" id="PS50011"/>
    </source>
</evidence>
<dbReference type="OrthoDB" id="4062651at2759"/>
<dbReference type="AlphaFoldDB" id="W7EGU5"/>
<dbReference type="InterPro" id="IPR011009">
    <property type="entry name" value="Kinase-like_dom_sf"/>
</dbReference>
<gene>
    <name evidence="2" type="ORF">COCVIDRAFT_29642</name>
</gene>
<dbReference type="GO" id="GO:0005524">
    <property type="term" value="F:ATP binding"/>
    <property type="evidence" value="ECO:0007669"/>
    <property type="project" value="InterPro"/>
</dbReference>
<feature type="domain" description="Protein kinase" evidence="1">
    <location>
        <begin position="1"/>
        <end position="158"/>
    </location>
</feature>
<evidence type="ECO:0000313" key="3">
    <source>
        <dbReference type="Proteomes" id="UP000054337"/>
    </source>
</evidence>
<dbReference type="GO" id="GO:0004672">
    <property type="term" value="F:protein kinase activity"/>
    <property type="evidence" value="ECO:0007669"/>
    <property type="project" value="InterPro"/>
</dbReference>
<proteinExistence type="predicted"/>
<accession>W7EGU5</accession>
<dbReference type="Gene3D" id="1.10.510.10">
    <property type="entry name" value="Transferase(Phosphotransferase) domain 1"/>
    <property type="match status" value="1"/>
</dbReference>
<dbReference type="Proteomes" id="UP000054337">
    <property type="component" value="Unassembled WGS sequence"/>
</dbReference>